<reference evidence="1 2" key="1">
    <citation type="submission" date="2019-02" db="EMBL/GenBank/DDBJ databases">
        <title>Deep-cultivation of Planctomycetes and their phenomic and genomic characterization uncovers novel biology.</title>
        <authorList>
            <person name="Wiegand S."/>
            <person name="Jogler M."/>
            <person name="Boedeker C."/>
            <person name="Pinto D."/>
            <person name="Vollmers J."/>
            <person name="Rivas-Marin E."/>
            <person name="Kohn T."/>
            <person name="Peeters S.H."/>
            <person name="Heuer A."/>
            <person name="Rast P."/>
            <person name="Oberbeckmann S."/>
            <person name="Bunk B."/>
            <person name="Jeske O."/>
            <person name="Meyerdierks A."/>
            <person name="Storesund J.E."/>
            <person name="Kallscheuer N."/>
            <person name="Luecker S."/>
            <person name="Lage O.M."/>
            <person name="Pohl T."/>
            <person name="Merkel B.J."/>
            <person name="Hornburger P."/>
            <person name="Mueller R.-W."/>
            <person name="Bruemmer F."/>
            <person name="Labrenz M."/>
            <person name="Spormann A.M."/>
            <person name="Op den Camp H."/>
            <person name="Overmann J."/>
            <person name="Amann R."/>
            <person name="Jetten M.S.M."/>
            <person name="Mascher T."/>
            <person name="Medema M.H."/>
            <person name="Devos D.P."/>
            <person name="Kaster A.-K."/>
            <person name="Ovreas L."/>
            <person name="Rohde M."/>
            <person name="Galperin M.Y."/>
            <person name="Jogler C."/>
        </authorList>
    </citation>
    <scope>NUCLEOTIDE SEQUENCE [LARGE SCALE GENOMIC DNA]</scope>
    <source>
        <strain evidence="1 2">K23_9</strain>
    </source>
</reference>
<name>A0A517P323_9BACT</name>
<gene>
    <name evidence="1" type="ORF">K239x_57940</name>
</gene>
<dbReference type="AlphaFoldDB" id="A0A517P323"/>
<organism evidence="1 2">
    <name type="scientific">Stieleria marina</name>
    <dbReference type="NCBI Taxonomy" id="1930275"/>
    <lineage>
        <taxon>Bacteria</taxon>
        <taxon>Pseudomonadati</taxon>
        <taxon>Planctomycetota</taxon>
        <taxon>Planctomycetia</taxon>
        <taxon>Pirellulales</taxon>
        <taxon>Pirellulaceae</taxon>
        <taxon>Stieleria</taxon>
    </lineage>
</organism>
<dbReference type="Proteomes" id="UP000319817">
    <property type="component" value="Chromosome"/>
</dbReference>
<evidence type="ECO:0000313" key="2">
    <source>
        <dbReference type="Proteomes" id="UP000319817"/>
    </source>
</evidence>
<dbReference type="EMBL" id="CP036526">
    <property type="protein sequence ID" value="QDT13774.1"/>
    <property type="molecule type" value="Genomic_DNA"/>
</dbReference>
<accession>A0A517P323</accession>
<sequence length="125" mass="13921">MLRTGSRDSMTFLAEVRLCPEPHTAVPRSDRRPQQPQKNRGFLCKNIALKASAAVRSVGTRCLTLRLSSASLLSFVGVFAELEDRSAWAAEFANGFRGLVHFVLQVADRCLCFRISGQRLIVLRT</sequence>
<protein>
    <submittedName>
        <fullName evidence="1">Uncharacterized protein</fullName>
    </submittedName>
</protein>
<keyword evidence="2" id="KW-1185">Reference proteome</keyword>
<evidence type="ECO:0000313" key="1">
    <source>
        <dbReference type="EMBL" id="QDT13774.1"/>
    </source>
</evidence>
<proteinExistence type="predicted"/>